<evidence type="ECO:0000256" key="1">
    <source>
        <dbReference type="PROSITE-ProRule" id="PRU00169"/>
    </source>
</evidence>
<evidence type="ECO:0000259" key="3">
    <source>
        <dbReference type="PROSITE" id="PS50851"/>
    </source>
</evidence>
<dbReference type="Gene3D" id="2.40.50.180">
    <property type="entry name" value="CheA-289, Domain 4"/>
    <property type="match status" value="1"/>
</dbReference>
<evidence type="ECO:0000313" key="4">
    <source>
        <dbReference type="EMBL" id="ASS90830.1"/>
    </source>
</evidence>
<dbReference type="SUPFAM" id="SSF52172">
    <property type="entry name" value="CheY-like"/>
    <property type="match status" value="1"/>
</dbReference>
<dbReference type="STRING" id="33936.AZI98_16385"/>
<evidence type="ECO:0000313" key="7">
    <source>
        <dbReference type="Proteomes" id="UP000214606"/>
    </source>
</evidence>
<gene>
    <name evidence="4" type="ORF">AP3564_11895</name>
    <name evidence="5" type="ORF">AZI98_16385</name>
</gene>
<dbReference type="RefSeq" id="WP_063389327.1">
    <property type="nucleotide sequence ID" value="NZ_CP017703.1"/>
</dbReference>
<dbReference type="SMART" id="SM00260">
    <property type="entry name" value="CheW"/>
    <property type="match status" value="1"/>
</dbReference>
<dbReference type="SMART" id="SM00448">
    <property type="entry name" value="REC"/>
    <property type="match status" value="1"/>
</dbReference>
<dbReference type="Proteomes" id="UP000214606">
    <property type="component" value="Chromosome"/>
</dbReference>
<dbReference type="Pfam" id="PF00072">
    <property type="entry name" value="Response_reg"/>
    <property type="match status" value="1"/>
</dbReference>
<dbReference type="AlphaFoldDB" id="A0A165WCF6"/>
<dbReference type="KEGG" id="apak:AP3564_11895"/>
<dbReference type="InterPro" id="IPR024181">
    <property type="entry name" value="Chemotax_regulator_CheV"/>
</dbReference>
<organism evidence="5 6">
    <name type="scientific">Aeribacillus pallidus</name>
    <dbReference type="NCBI Taxonomy" id="33936"/>
    <lineage>
        <taxon>Bacteria</taxon>
        <taxon>Bacillati</taxon>
        <taxon>Bacillota</taxon>
        <taxon>Bacilli</taxon>
        <taxon>Bacillales</taxon>
        <taxon>Bacillaceae</taxon>
        <taxon>Aeribacillus</taxon>
    </lineage>
</organism>
<accession>A0A165WCF6</accession>
<dbReference type="GeneID" id="301125734"/>
<dbReference type="InterPro" id="IPR011006">
    <property type="entry name" value="CheY-like_superfamily"/>
</dbReference>
<dbReference type="GO" id="GO:0006935">
    <property type="term" value="P:chemotaxis"/>
    <property type="evidence" value="ECO:0007669"/>
    <property type="project" value="InterPro"/>
</dbReference>
<keyword evidence="6" id="KW-1185">Reference proteome</keyword>
<accession>A0A164AI29</accession>
<dbReference type="Gene3D" id="2.30.30.40">
    <property type="entry name" value="SH3 Domains"/>
    <property type="match status" value="1"/>
</dbReference>
<dbReference type="PANTHER" id="PTHR47233">
    <property type="entry name" value="CHEMOTAXIS PROTEIN CHEV"/>
    <property type="match status" value="1"/>
</dbReference>
<sequence length="313" mass="35621">MNEKGILLESGTNELEFVEFLVGSNKFGINVMKVKEIIQPLPVTSVPHVHPYVEGIIELRGEVLPVVNVPKAIGDPNCEPSEKDKLIVTEFNQQKVVFRVHQVTQIHRVSWSQIEKPSEMYQGLETQITGVVKMGDEMILMLDFEKIVVEINPESGIQQEKAKKLEKRDRSDKKIVVAEDSPLLRRLLNDTLTEAGFQQIEFFENGKDALDYLENIVNEGEPVKERVDLVITDIEMPQLDGLHLTKRIKENPELDHIPVVIFSSLITNDLKHKGQQVGANAQISKPEVHHLIEQIDELLFKNEEDDELKDEAE</sequence>
<evidence type="ECO:0000259" key="2">
    <source>
        <dbReference type="PROSITE" id="PS50110"/>
    </source>
</evidence>
<dbReference type="InterPro" id="IPR036061">
    <property type="entry name" value="CheW-like_dom_sf"/>
</dbReference>
<dbReference type="PROSITE" id="PS50110">
    <property type="entry name" value="RESPONSE_REGULATORY"/>
    <property type="match status" value="1"/>
</dbReference>
<proteinExistence type="predicted"/>
<feature type="modified residue" description="4-aspartylphosphate" evidence="1">
    <location>
        <position position="233"/>
    </location>
</feature>
<reference evidence="5 6" key="1">
    <citation type="submission" date="2016-04" db="EMBL/GenBank/DDBJ databases">
        <title>Draft genome sequence of Aeribacillus pallidus 8m3 from petroleum reservoir.</title>
        <authorList>
            <person name="Poltaraus A.B."/>
            <person name="Nazina T.N."/>
            <person name="Tourova T.P."/>
            <person name="Malakho S.M."/>
            <person name="Korshunova A.V."/>
            <person name="Sokolova D.S."/>
        </authorList>
    </citation>
    <scope>NUCLEOTIDE SEQUENCE [LARGE SCALE GENOMIC DNA]</scope>
    <source>
        <strain evidence="5 6">8m3</strain>
    </source>
</reference>
<dbReference type="EMBL" id="LWBR01000072">
    <property type="protein sequence ID" value="KZN94869.1"/>
    <property type="molecule type" value="Genomic_DNA"/>
</dbReference>
<dbReference type="OrthoDB" id="9806105at2"/>
<keyword evidence="1" id="KW-0597">Phosphoprotein</keyword>
<dbReference type="InterPro" id="IPR001789">
    <property type="entry name" value="Sig_transdc_resp-reg_receiver"/>
</dbReference>
<dbReference type="Pfam" id="PF01584">
    <property type="entry name" value="CheW"/>
    <property type="match status" value="1"/>
</dbReference>
<feature type="domain" description="CheW-like" evidence="3">
    <location>
        <begin position="14"/>
        <end position="153"/>
    </location>
</feature>
<evidence type="ECO:0000313" key="5">
    <source>
        <dbReference type="EMBL" id="KZN94869.1"/>
    </source>
</evidence>
<dbReference type="GO" id="GO:0000160">
    <property type="term" value="P:phosphorelay signal transduction system"/>
    <property type="evidence" value="ECO:0007669"/>
    <property type="project" value="InterPro"/>
</dbReference>
<dbReference type="InterPro" id="IPR002545">
    <property type="entry name" value="CheW-lke_dom"/>
</dbReference>
<dbReference type="SUPFAM" id="SSF50341">
    <property type="entry name" value="CheW-like"/>
    <property type="match status" value="1"/>
</dbReference>
<dbReference type="PIRSF" id="PIRSF002867">
    <property type="entry name" value="CheV"/>
    <property type="match status" value="1"/>
</dbReference>
<protein>
    <submittedName>
        <fullName evidence="5">Chemotaxis protein CheV</fullName>
    </submittedName>
</protein>
<feature type="domain" description="Response regulatory" evidence="2">
    <location>
        <begin position="174"/>
        <end position="300"/>
    </location>
</feature>
<dbReference type="Proteomes" id="UP000076476">
    <property type="component" value="Unassembled WGS sequence"/>
</dbReference>
<evidence type="ECO:0000313" key="6">
    <source>
        <dbReference type="Proteomes" id="UP000076476"/>
    </source>
</evidence>
<name>A0A165WCF6_9BACI</name>
<dbReference type="EMBL" id="CP017703">
    <property type="protein sequence ID" value="ASS90830.1"/>
    <property type="molecule type" value="Genomic_DNA"/>
</dbReference>
<reference evidence="4 7" key="2">
    <citation type="submission" date="2016-10" db="EMBL/GenBank/DDBJ databases">
        <title>The whole genome sequencing and assembly of Aeribacillus pallidus KCTC3564 strain.</title>
        <authorList>
            <person name="Lee Y.-J."/>
            <person name="Park M.-K."/>
            <person name="Yi H."/>
            <person name="Bahn Y.-S."/>
            <person name="Kim J.F."/>
            <person name="Lee D.-W."/>
        </authorList>
    </citation>
    <scope>NUCLEOTIDE SEQUENCE [LARGE SCALE GENOMIC DNA]</scope>
    <source>
        <strain evidence="4 7">KCTC3564</strain>
    </source>
</reference>
<dbReference type="Gene3D" id="3.40.50.2300">
    <property type="match status" value="1"/>
</dbReference>
<dbReference type="PANTHER" id="PTHR47233:SF3">
    <property type="entry name" value="CHEMOTAXIS PROTEIN CHEV"/>
    <property type="match status" value="1"/>
</dbReference>
<dbReference type="PROSITE" id="PS50851">
    <property type="entry name" value="CHEW"/>
    <property type="match status" value="1"/>
</dbReference>